<proteinExistence type="predicted"/>
<evidence type="ECO:0000313" key="3">
    <source>
        <dbReference type="EMBL" id="BCA48378.1"/>
    </source>
</evidence>
<dbReference type="Proteomes" id="UP000500882">
    <property type="component" value="Chromosome"/>
</dbReference>
<dbReference type="EMBL" id="AP022660">
    <property type="protein sequence ID" value="BCA48378.1"/>
    <property type="molecule type" value="Genomic_DNA"/>
</dbReference>
<feature type="domain" description="DNA2/NAM7 helicase helicase" evidence="1">
    <location>
        <begin position="258"/>
        <end position="481"/>
    </location>
</feature>
<dbReference type="Gene3D" id="3.40.50.300">
    <property type="entry name" value="P-loop containing nucleotide triphosphate hydrolases"/>
    <property type="match status" value="3"/>
</dbReference>
<protein>
    <submittedName>
        <fullName evidence="3">DNA helicase</fullName>
    </submittedName>
</protein>
<dbReference type="InterPro" id="IPR047187">
    <property type="entry name" value="SF1_C_Upf1"/>
</dbReference>
<dbReference type="PANTHER" id="PTHR10887:SF530">
    <property type="entry name" value="SUPERFAMILY I DNA HELICASES"/>
    <property type="match status" value="1"/>
</dbReference>
<dbReference type="RefSeq" id="WP_022470855.1">
    <property type="nucleotide sequence ID" value="NZ_AP022660.1"/>
</dbReference>
<name>A0A679HH03_BACT4</name>
<accession>A0A679HH03</accession>
<dbReference type="InterPro" id="IPR041677">
    <property type="entry name" value="DNA2/NAM7_AAA_11"/>
</dbReference>
<dbReference type="InterPro" id="IPR027417">
    <property type="entry name" value="P-loop_NTPase"/>
</dbReference>
<reference evidence="3 4" key="1">
    <citation type="submission" date="2020-02" db="EMBL/GenBank/DDBJ databases">
        <title>Whole-genome sequencing and comparative analysis of the genomes of Bacteroides thetaiotaomicron and Escherichia coli isolated from a healthy resident in Vietnam.</title>
        <authorList>
            <person name="Mohsin M."/>
            <person name="Tanaka K."/>
            <person name="Kawahara R."/>
            <person name="Kondo S."/>
            <person name="Noguchi H."/>
            <person name="Motooka D."/>
            <person name="Nakamura S."/>
            <person name="Khong D.T."/>
            <person name="Nguyen T.N."/>
            <person name="Tran H.T."/>
            <person name="Yamamoto Y."/>
        </authorList>
    </citation>
    <scope>NUCLEOTIDE SEQUENCE [LARGE SCALE GENOMIC DNA]</scope>
    <source>
        <strain evidence="3 4">F9-2</strain>
    </source>
</reference>
<dbReference type="GO" id="GO:0004386">
    <property type="term" value="F:helicase activity"/>
    <property type="evidence" value="ECO:0007669"/>
    <property type="project" value="UniProtKB-KW"/>
</dbReference>
<evidence type="ECO:0000259" key="2">
    <source>
        <dbReference type="Pfam" id="PF13087"/>
    </source>
</evidence>
<evidence type="ECO:0000259" key="1">
    <source>
        <dbReference type="Pfam" id="PF13086"/>
    </source>
</evidence>
<organism evidence="3 4">
    <name type="scientific">Bacteroides thetaiotaomicron</name>
    <dbReference type="NCBI Taxonomy" id="818"/>
    <lineage>
        <taxon>Bacteria</taxon>
        <taxon>Pseudomonadati</taxon>
        <taxon>Bacteroidota</taxon>
        <taxon>Bacteroidia</taxon>
        <taxon>Bacteroidales</taxon>
        <taxon>Bacteroidaceae</taxon>
        <taxon>Bacteroides</taxon>
    </lineage>
</organism>
<keyword evidence="3" id="KW-0378">Hydrolase</keyword>
<gene>
    <name evidence="3" type="ORF">BatF92_03200</name>
</gene>
<evidence type="ECO:0000313" key="4">
    <source>
        <dbReference type="Proteomes" id="UP000500882"/>
    </source>
</evidence>
<keyword evidence="3" id="KW-0067">ATP-binding</keyword>
<dbReference type="Pfam" id="PF13086">
    <property type="entry name" value="AAA_11"/>
    <property type="match status" value="1"/>
</dbReference>
<dbReference type="AlphaFoldDB" id="A0A679HH03"/>
<dbReference type="Pfam" id="PF13087">
    <property type="entry name" value="AAA_12"/>
    <property type="match status" value="1"/>
</dbReference>
<dbReference type="InterPro" id="IPR045055">
    <property type="entry name" value="DNA2/NAM7-like"/>
</dbReference>
<keyword evidence="3" id="KW-0547">Nucleotide-binding</keyword>
<dbReference type="CDD" id="cd18808">
    <property type="entry name" value="SF1_C_Upf1"/>
    <property type="match status" value="1"/>
</dbReference>
<keyword evidence="3" id="KW-0347">Helicase</keyword>
<dbReference type="PANTHER" id="PTHR10887">
    <property type="entry name" value="DNA2/NAM7 HELICASE FAMILY"/>
    <property type="match status" value="1"/>
</dbReference>
<feature type="domain" description="DNA2/NAM7 helicase-like C-terminal" evidence="2">
    <location>
        <begin position="815"/>
        <end position="997"/>
    </location>
</feature>
<sequence length="1021" mass="117773">MNELKKRLTKFFYEATRVKSYIDFSGENYQKAKDSELSSGRINSLATNEFWVENKPSDTKKDKLEVILIPKVLADGLIDLGVDVRVPFGILYVPARLDKDGTLFPPDSIYKTPWIPRDVLTPFHMQEKAIGAWSEYPQKHFLKENFQNWDNYWEAVRSFYEKALCVSWGETEIENKKSEKGELLALDEESYFILDQTVDAKFHIRSLYKKILAGKNLSLSLYDKMLTGEQETQEAPYQAHSLRCMYQHSGQMGGEYPLSESQREAVNHFHFLKDGDVLAVSGPPGTGKTTLLQSIVADMLVSHALVEDPPPVIVATSTNNQAVTNVIDSFAKIPNIGLDDLLEQRWIEGVNSLAAYFPSTQAMDKNKDKRYFCTTEVGGFSFAELENEQNEQKALDFFLEKASGYFHRTFKKWDEVAAALHEKLEHCVQSKKQILDSLNEVQKIMGNDSYREFIEKTNQLKEQLRIESMSVASKLKAAEEKLDTCCHRYADWQNYYDSTPWYLVFFSRFFRIFREEMEKRLRMHMNREEESCWNEDICWDTIQTYYLREKRKYDSDCIALKGELTGLEEKVTHYNSVLALLEKKVKGFHNCLNALKQEIDIYFVPTPKDIPLEEAERKIEKQRLWKEKQVSEMNVEGINSLLDTTLRYLSFWFAIHYYEARWFSSDYRLTDKQKPRRYANVQQKRFHRMAMLTPCMVMTFFRLPGVFATGEPNKEEKSFLFNYIDLLIVDEAGQVSPEVALPSFGLAKKALVVGDEEQIPPVWEIKTDMDITLATLNNVISNANEYELLQENGMNCAESSIMRIAAMACRFRKDGSRGLFLSEHRRCYDEIIDYCNKLVYQGKLKPCRGSIRHDDKNTLKSEFPAMGHFPIEVESSEKRGSSRFNKEEAQQIVQWIATHADKIQSTYPKEGGIENLIGVITPFKAQAAVIKKALPKHLKKIRVGTIHTFQGAECRIIIISTVYGGEDGCFFIENNKSLMNVAVSRAKDFFFVFGNRKCLLHTESSTTGLLRQMTEESIAGK</sequence>
<dbReference type="InterPro" id="IPR041679">
    <property type="entry name" value="DNA2/NAM7-like_C"/>
</dbReference>
<dbReference type="SUPFAM" id="SSF52540">
    <property type="entry name" value="P-loop containing nucleoside triphosphate hydrolases"/>
    <property type="match status" value="1"/>
</dbReference>